<evidence type="ECO:0000313" key="2">
    <source>
        <dbReference type="Proteomes" id="UP000606974"/>
    </source>
</evidence>
<proteinExistence type="predicted"/>
<name>A0A8H7E311_9EURO</name>
<organism evidence="1 2">
    <name type="scientific">Endocarpon pusillum</name>
    <dbReference type="NCBI Taxonomy" id="364733"/>
    <lineage>
        <taxon>Eukaryota</taxon>
        <taxon>Fungi</taxon>
        <taxon>Dikarya</taxon>
        <taxon>Ascomycota</taxon>
        <taxon>Pezizomycotina</taxon>
        <taxon>Eurotiomycetes</taxon>
        <taxon>Chaetothyriomycetidae</taxon>
        <taxon>Verrucariales</taxon>
        <taxon>Verrucariaceae</taxon>
        <taxon>Endocarpon</taxon>
    </lineage>
</organism>
<dbReference type="EMBL" id="JAACFV010000067">
    <property type="protein sequence ID" value="KAF7507537.1"/>
    <property type="molecule type" value="Genomic_DNA"/>
</dbReference>
<protein>
    <submittedName>
        <fullName evidence="1">Uncharacterized protein</fullName>
    </submittedName>
</protein>
<dbReference type="OrthoDB" id="5303367at2759"/>
<comment type="caution">
    <text evidence="1">The sequence shown here is derived from an EMBL/GenBank/DDBJ whole genome shotgun (WGS) entry which is preliminary data.</text>
</comment>
<sequence>MHRSIRHTGYSEKADALSLSQCCCADGKAKSNSFLRCANVRCRVRLRKCINQEDAPDIAREIPRMTEYYPESMRCVVVSEMLRRGCSHRPDRLRHDFLDPTCDEEPPPEHLTERDGALYGLEDEVIGWLVGFHQFETGFPDSISRNPLFIMVEIYVPNKRYLDLWHTSPLYLGKK</sequence>
<dbReference type="AlphaFoldDB" id="A0A8H7E311"/>
<keyword evidence="2" id="KW-1185">Reference proteome</keyword>
<reference evidence="1" key="1">
    <citation type="submission" date="2020-02" db="EMBL/GenBank/DDBJ databases">
        <authorList>
            <person name="Palmer J.M."/>
        </authorList>
    </citation>
    <scope>NUCLEOTIDE SEQUENCE</scope>
    <source>
        <strain evidence="1">EPUS1.4</strain>
        <tissue evidence="1">Thallus</tissue>
    </source>
</reference>
<evidence type="ECO:0000313" key="1">
    <source>
        <dbReference type="EMBL" id="KAF7507537.1"/>
    </source>
</evidence>
<gene>
    <name evidence="1" type="ORF">GJ744_010328</name>
</gene>
<accession>A0A8H7E311</accession>
<dbReference type="Proteomes" id="UP000606974">
    <property type="component" value="Unassembled WGS sequence"/>
</dbReference>